<feature type="domain" description="Fumarate lyase N-terminal" evidence="2">
    <location>
        <begin position="7"/>
        <end position="135"/>
    </location>
</feature>
<evidence type="ECO:0000313" key="3">
    <source>
        <dbReference type="EMBL" id="GAH68018.1"/>
    </source>
</evidence>
<dbReference type="PANTHER" id="PTHR43172">
    <property type="entry name" value="ADENYLOSUCCINATE LYASE"/>
    <property type="match status" value="1"/>
</dbReference>
<sequence length="135" mass="15591">MIERYTLPKMSKIWEPQNRFAKWLQVEILVCEAMAKEGMIPEKSLDTIKKKARFSIDRIQEIEEEVKHDVIAFLTNVEEYVGPDARFIHMGLTSSDILDTAFALQLKEAMLIIIDDVGNLLLVLKDKAFEHKNTV</sequence>
<name>X1JE47_9ZZZZ</name>
<dbReference type="Pfam" id="PF00206">
    <property type="entry name" value="Lyase_1"/>
    <property type="match status" value="1"/>
</dbReference>
<accession>X1JE47</accession>
<dbReference type="GO" id="GO:0005829">
    <property type="term" value="C:cytosol"/>
    <property type="evidence" value="ECO:0007669"/>
    <property type="project" value="TreeGrafter"/>
</dbReference>
<dbReference type="SUPFAM" id="SSF48557">
    <property type="entry name" value="L-aspartase-like"/>
    <property type="match status" value="1"/>
</dbReference>
<dbReference type="FunFam" id="1.10.275.10:FF:000006">
    <property type="entry name" value="Adenylosuccinate lyase"/>
    <property type="match status" value="1"/>
</dbReference>
<dbReference type="AlphaFoldDB" id="X1JE47"/>
<dbReference type="Gene3D" id="1.10.275.10">
    <property type="entry name" value="Fumarase/aspartase (N-terminal domain)"/>
    <property type="match status" value="1"/>
</dbReference>
<dbReference type="PANTHER" id="PTHR43172:SF1">
    <property type="entry name" value="ADENYLOSUCCINATE LYASE"/>
    <property type="match status" value="1"/>
</dbReference>
<dbReference type="Gene3D" id="1.20.200.10">
    <property type="entry name" value="Fumarase/aspartase (Central domain)"/>
    <property type="match status" value="1"/>
</dbReference>
<dbReference type="GO" id="GO:0070626">
    <property type="term" value="F:(S)-2-(5-amino-1-(5-phospho-D-ribosyl)imidazole-4-carboxamido) succinate lyase (fumarate-forming) activity"/>
    <property type="evidence" value="ECO:0007669"/>
    <property type="project" value="TreeGrafter"/>
</dbReference>
<comment type="caution">
    <text evidence="3">The sequence shown here is derived from an EMBL/GenBank/DDBJ whole genome shotgun (WGS) entry which is preliminary data.</text>
</comment>
<reference evidence="3" key="1">
    <citation type="journal article" date="2014" name="Front. Microbiol.">
        <title>High frequency of phylogenetically diverse reductive dehalogenase-homologous genes in deep subseafloor sedimentary metagenomes.</title>
        <authorList>
            <person name="Kawai M."/>
            <person name="Futagami T."/>
            <person name="Toyoda A."/>
            <person name="Takaki Y."/>
            <person name="Nishi S."/>
            <person name="Hori S."/>
            <person name="Arai W."/>
            <person name="Tsubouchi T."/>
            <person name="Morono Y."/>
            <person name="Uchiyama I."/>
            <person name="Ito T."/>
            <person name="Fujiyama A."/>
            <person name="Inagaki F."/>
            <person name="Takami H."/>
        </authorList>
    </citation>
    <scope>NUCLEOTIDE SEQUENCE</scope>
    <source>
        <strain evidence="3">Expedition CK06-06</strain>
    </source>
</reference>
<keyword evidence="1" id="KW-0456">Lyase</keyword>
<dbReference type="EMBL" id="BARU01030855">
    <property type="protein sequence ID" value="GAH68018.1"/>
    <property type="molecule type" value="Genomic_DNA"/>
</dbReference>
<gene>
    <name evidence="3" type="ORF">S03H2_48882</name>
</gene>
<dbReference type="InterPro" id="IPR024083">
    <property type="entry name" value="Fumarase/histidase_N"/>
</dbReference>
<dbReference type="InterPro" id="IPR022761">
    <property type="entry name" value="Fumarate_lyase_N"/>
</dbReference>
<organism evidence="3">
    <name type="scientific">marine sediment metagenome</name>
    <dbReference type="NCBI Taxonomy" id="412755"/>
    <lineage>
        <taxon>unclassified sequences</taxon>
        <taxon>metagenomes</taxon>
        <taxon>ecological metagenomes</taxon>
    </lineage>
</organism>
<evidence type="ECO:0000256" key="1">
    <source>
        <dbReference type="ARBA" id="ARBA00023239"/>
    </source>
</evidence>
<dbReference type="InterPro" id="IPR008948">
    <property type="entry name" value="L-Aspartase-like"/>
</dbReference>
<proteinExistence type="predicted"/>
<feature type="non-terminal residue" evidence="3">
    <location>
        <position position="135"/>
    </location>
</feature>
<protein>
    <recommendedName>
        <fullName evidence="2">Fumarate lyase N-terminal domain-containing protein</fullName>
    </recommendedName>
</protein>
<dbReference type="GO" id="GO:0044208">
    <property type="term" value="P:'de novo' AMP biosynthetic process"/>
    <property type="evidence" value="ECO:0007669"/>
    <property type="project" value="TreeGrafter"/>
</dbReference>
<evidence type="ECO:0000259" key="2">
    <source>
        <dbReference type="Pfam" id="PF00206"/>
    </source>
</evidence>
<dbReference type="GO" id="GO:0004018">
    <property type="term" value="F:N6-(1,2-dicarboxyethyl)AMP AMP-lyase (fumarate-forming) activity"/>
    <property type="evidence" value="ECO:0007669"/>
    <property type="project" value="TreeGrafter"/>
</dbReference>